<accession>A0AAQ4CPX3</accession>
<dbReference type="RefSeq" id="WP_229571821.1">
    <property type="nucleotide sequence ID" value="NZ_AP025226.1"/>
</dbReference>
<comment type="cofactor">
    <cofactor evidence="1">
        <name>FAD</name>
        <dbReference type="ChEBI" id="CHEBI:57692"/>
    </cofactor>
</comment>
<keyword evidence="4" id="KW-0560">Oxidoreductase</keyword>
<gene>
    <name evidence="6" type="ORF">SACC_08710</name>
</gene>
<dbReference type="KEGG" id="scas:SACC_08710"/>
<dbReference type="SUPFAM" id="SSF51905">
    <property type="entry name" value="FAD/NAD(P)-binding domain"/>
    <property type="match status" value="1"/>
</dbReference>
<evidence type="ECO:0000256" key="2">
    <source>
        <dbReference type="ARBA" id="ARBA00009410"/>
    </source>
</evidence>
<evidence type="ECO:0000313" key="7">
    <source>
        <dbReference type="Proteomes" id="UP001319921"/>
    </source>
</evidence>
<evidence type="ECO:0000256" key="4">
    <source>
        <dbReference type="ARBA" id="ARBA00023002"/>
    </source>
</evidence>
<dbReference type="Proteomes" id="UP001319921">
    <property type="component" value="Chromosome"/>
</dbReference>
<organism evidence="6 7">
    <name type="scientific">Saccharolobus caldissimus</name>
    <dbReference type="NCBI Taxonomy" id="1702097"/>
    <lineage>
        <taxon>Archaea</taxon>
        <taxon>Thermoproteota</taxon>
        <taxon>Thermoprotei</taxon>
        <taxon>Sulfolobales</taxon>
        <taxon>Sulfolobaceae</taxon>
        <taxon>Saccharolobus</taxon>
    </lineage>
</organism>
<protein>
    <submittedName>
        <fullName evidence="6">FAD-dependent oxidoreductase</fullName>
    </submittedName>
</protein>
<dbReference type="GeneID" id="68865613"/>
<dbReference type="Gene3D" id="3.50.50.60">
    <property type="entry name" value="FAD/NAD(P)-binding domain"/>
    <property type="match status" value="2"/>
</dbReference>
<keyword evidence="7" id="KW-1185">Reference proteome</keyword>
<dbReference type="InterPro" id="IPR036188">
    <property type="entry name" value="FAD/NAD-bd_sf"/>
</dbReference>
<dbReference type="PANTHER" id="PTHR13847:SF286">
    <property type="entry name" value="D-AMINO ACID DEHYDROGENASE"/>
    <property type="match status" value="1"/>
</dbReference>
<sequence>MKIGIVGGGIIGLFTAYYLSLEGIKDIVIYEKDFLGAGSIHAAGLIEPYRFDRINTINMILKMLKYKLNGTTDIREVDKLWLKELIKNLEKNPPSEAWDIIKEMAKFSLSEYKRLAEEKNDFDYYEDGLLELYYRKIDLEKGIEEEKRSPFNPKFEVVDVKNFAGGIFFPELSRLSTEKFIDRIIKEIKNLRVINKAVNKISEEGQIDDEKFDIIIVAAGIWSRVLNIPITAFKGYGYRVKGTTKISKAAVIVDQGIAISPLSDHVKITGGFDADFSLDSKRAELFLKKASEIVDIYYIYDLNMGFRPCSPDGFPIIGKRNKIVVATGACRLGWSYAPAIGKYAAELALGKINNIPYLSRYYH</sequence>
<evidence type="ECO:0000259" key="5">
    <source>
        <dbReference type="Pfam" id="PF01266"/>
    </source>
</evidence>
<evidence type="ECO:0000313" key="6">
    <source>
        <dbReference type="EMBL" id="BDB97854.1"/>
    </source>
</evidence>
<comment type="similarity">
    <text evidence="2">Belongs to the DadA oxidoreductase family.</text>
</comment>
<dbReference type="Pfam" id="PF01266">
    <property type="entry name" value="DAO"/>
    <property type="match status" value="1"/>
</dbReference>
<dbReference type="GO" id="GO:0016491">
    <property type="term" value="F:oxidoreductase activity"/>
    <property type="evidence" value="ECO:0007669"/>
    <property type="project" value="UniProtKB-KW"/>
</dbReference>
<dbReference type="PANTHER" id="PTHR13847">
    <property type="entry name" value="SARCOSINE DEHYDROGENASE-RELATED"/>
    <property type="match status" value="1"/>
</dbReference>
<proteinExistence type="inferred from homology"/>
<reference evidence="6 7" key="1">
    <citation type="journal article" date="2022" name="Microbiol. Resour. Announc.">
        <title>Complete Genome Sequence of the Hyperthermophilic and Acidophilic Archaeon Saccharolobus caldissimus Strain HS-3T.</title>
        <authorList>
            <person name="Sakai H.D."/>
            <person name="Kurosawa N."/>
        </authorList>
    </citation>
    <scope>NUCLEOTIDE SEQUENCE [LARGE SCALE GENOMIC DNA]</scope>
    <source>
        <strain evidence="6 7">JCM32116</strain>
    </source>
</reference>
<dbReference type="GO" id="GO:0005737">
    <property type="term" value="C:cytoplasm"/>
    <property type="evidence" value="ECO:0007669"/>
    <property type="project" value="TreeGrafter"/>
</dbReference>
<dbReference type="AlphaFoldDB" id="A0AAQ4CPX3"/>
<dbReference type="EMBL" id="AP025226">
    <property type="protein sequence ID" value="BDB97854.1"/>
    <property type="molecule type" value="Genomic_DNA"/>
</dbReference>
<keyword evidence="3" id="KW-0285">Flavoprotein</keyword>
<feature type="domain" description="FAD dependent oxidoreductase" evidence="5">
    <location>
        <begin position="3"/>
        <end position="347"/>
    </location>
</feature>
<dbReference type="Gene3D" id="3.30.9.10">
    <property type="entry name" value="D-Amino Acid Oxidase, subunit A, domain 2"/>
    <property type="match status" value="1"/>
</dbReference>
<evidence type="ECO:0000256" key="3">
    <source>
        <dbReference type="ARBA" id="ARBA00022630"/>
    </source>
</evidence>
<name>A0AAQ4CPX3_9CREN</name>
<evidence type="ECO:0000256" key="1">
    <source>
        <dbReference type="ARBA" id="ARBA00001974"/>
    </source>
</evidence>
<dbReference type="InterPro" id="IPR006076">
    <property type="entry name" value="FAD-dep_OxRdtase"/>
</dbReference>